<name>A0A8H5ZCD9_COCSA</name>
<proteinExistence type="predicted"/>
<dbReference type="EMBL" id="WNKQ01000015">
    <property type="protein sequence ID" value="KAF5846717.1"/>
    <property type="molecule type" value="Genomic_DNA"/>
</dbReference>
<accession>A0A8H5ZCD9</accession>
<dbReference type="Proteomes" id="UP000624244">
    <property type="component" value="Unassembled WGS sequence"/>
</dbReference>
<evidence type="ECO:0000313" key="2">
    <source>
        <dbReference type="Proteomes" id="UP000624244"/>
    </source>
</evidence>
<reference evidence="1" key="1">
    <citation type="submission" date="2019-11" db="EMBL/GenBank/DDBJ databases">
        <title>Bipolaris sorokiniana Genome sequencing.</title>
        <authorList>
            <person name="Wang H."/>
        </authorList>
    </citation>
    <scope>NUCLEOTIDE SEQUENCE</scope>
</reference>
<sequence length="141" mass="15161">MPTRPFSPALGHRSLLACLLLAYRGMRVSIPGPHRDPSSAGTRLHPSISLPPLCHPSDPLGVSLSRTDMPTPSSLPSLSVAPSAPRARLILAYCSLFACLSLKHHTHLIITFSQAMPPSITTIELLCRLPLGPRRFPGYPG</sequence>
<organism evidence="1 2">
    <name type="scientific">Cochliobolus sativus</name>
    <name type="common">Common root rot and spot blotch fungus</name>
    <name type="synonym">Bipolaris sorokiniana</name>
    <dbReference type="NCBI Taxonomy" id="45130"/>
    <lineage>
        <taxon>Eukaryota</taxon>
        <taxon>Fungi</taxon>
        <taxon>Dikarya</taxon>
        <taxon>Ascomycota</taxon>
        <taxon>Pezizomycotina</taxon>
        <taxon>Dothideomycetes</taxon>
        <taxon>Pleosporomycetidae</taxon>
        <taxon>Pleosporales</taxon>
        <taxon>Pleosporineae</taxon>
        <taxon>Pleosporaceae</taxon>
        <taxon>Bipolaris</taxon>
    </lineage>
</organism>
<gene>
    <name evidence="1" type="ORF">GGP41_004801</name>
</gene>
<evidence type="ECO:0000313" key="1">
    <source>
        <dbReference type="EMBL" id="KAF5846717.1"/>
    </source>
</evidence>
<comment type="caution">
    <text evidence="1">The sequence shown here is derived from an EMBL/GenBank/DDBJ whole genome shotgun (WGS) entry which is preliminary data.</text>
</comment>
<protein>
    <submittedName>
        <fullName evidence="1">Uncharacterized protein</fullName>
    </submittedName>
</protein>
<dbReference type="AlphaFoldDB" id="A0A8H5ZCD9"/>